<dbReference type="RefSeq" id="WP_091942404.1">
    <property type="nucleotide sequence ID" value="NZ_FOEE01000005.1"/>
</dbReference>
<dbReference type="InterPro" id="IPR008775">
    <property type="entry name" value="Phytyl_CoA_dOase-like"/>
</dbReference>
<dbReference type="OrthoDB" id="9796766at2"/>
<keyword evidence="1" id="KW-0560">Oxidoreductase</keyword>
<dbReference type="PANTHER" id="PTHR20883">
    <property type="entry name" value="PHYTANOYL-COA DIOXYGENASE DOMAIN CONTAINING 1"/>
    <property type="match status" value="1"/>
</dbReference>
<gene>
    <name evidence="1" type="ORF">SAMN05660991_01860</name>
</gene>
<sequence length="258" mass="28030">MIADDALRHLRDEGFCVVDGALSPTELGEARAALDRAIDASREAGVPGHDARLDPNASNIRVYNLPARDPFFLDLMRRPSARAVVEAALGPDVLVSNFTANIALPGSGSMRMHSDQALSVPAPWDDPWVLNIIWCLDDVHADNGATRYLPGSHRFRTFADVPADPEPLMRPFEAPAGSFIAMDGRLWHTSGANVTADEQRRMLFAYYAMDFIRPQITWTEALSPEAKAGLDDDARKLLGVGVMGNTRIGGALTRLAPA</sequence>
<dbReference type="GO" id="GO:0005506">
    <property type="term" value="F:iron ion binding"/>
    <property type="evidence" value="ECO:0007669"/>
    <property type="project" value="UniProtKB-ARBA"/>
</dbReference>
<evidence type="ECO:0000313" key="2">
    <source>
        <dbReference type="Proteomes" id="UP000198960"/>
    </source>
</evidence>
<dbReference type="Gene3D" id="2.60.120.620">
    <property type="entry name" value="q2cbj1_9rhob like domain"/>
    <property type="match status" value="1"/>
</dbReference>
<dbReference type="AlphaFoldDB" id="A0A1H8SWC9"/>
<reference evidence="2" key="1">
    <citation type="submission" date="2016-10" db="EMBL/GenBank/DDBJ databases">
        <authorList>
            <person name="Varghese N."/>
            <person name="Submissions S."/>
        </authorList>
    </citation>
    <scope>NUCLEOTIDE SEQUENCE [LARGE SCALE GENOMIC DNA]</scope>
    <source>
        <strain evidence="2">DSM 45413</strain>
    </source>
</reference>
<dbReference type="STRING" id="673521.SAMN05660991_01860"/>
<evidence type="ECO:0000313" key="1">
    <source>
        <dbReference type="EMBL" id="SEO82503.1"/>
    </source>
</evidence>
<protein>
    <submittedName>
        <fullName evidence="1">Ectoine hydroxylase-related dioxygenase, phytanoyl-CoA dioxygenase (PhyH) family</fullName>
    </submittedName>
</protein>
<dbReference type="Proteomes" id="UP000198960">
    <property type="component" value="Unassembled WGS sequence"/>
</dbReference>
<name>A0A1H8SWC9_9ACTN</name>
<dbReference type="PANTHER" id="PTHR20883:SF48">
    <property type="entry name" value="ECTOINE DIOXYGENASE"/>
    <property type="match status" value="1"/>
</dbReference>
<organism evidence="1 2">
    <name type="scientific">Trujillonella endophytica</name>
    <dbReference type="NCBI Taxonomy" id="673521"/>
    <lineage>
        <taxon>Bacteria</taxon>
        <taxon>Bacillati</taxon>
        <taxon>Actinomycetota</taxon>
        <taxon>Actinomycetes</taxon>
        <taxon>Geodermatophilales</taxon>
        <taxon>Geodermatophilaceae</taxon>
        <taxon>Trujillonella</taxon>
    </lineage>
</organism>
<dbReference type="GO" id="GO:0016706">
    <property type="term" value="F:2-oxoglutarate-dependent dioxygenase activity"/>
    <property type="evidence" value="ECO:0007669"/>
    <property type="project" value="UniProtKB-ARBA"/>
</dbReference>
<dbReference type="Pfam" id="PF05721">
    <property type="entry name" value="PhyH"/>
    <property type="match status" value="1"/>
</dbReference>
<keyword evidence="2" id="KW-1185">Reference proteome</keyword>
<dbReference type="SUPFAM" id="SSF51197">
    <property type="entry name" value="Clavaminate synthase-like"/>
    <property type="match status" value="1"/>
</dbReference>
<accession>A0A1H8SWC9</accession>
<dbReference type="EMBL" id="FOEE01000005">
    <property type="protein sequence ID" value="SEO82503.1"/>
    <property type="molecule type" value="Genomic_DNA"/>
</dbReference>
<keyword evidence="1" id="KW-0223">Dioxygenase</keyword>
<proteinExistence type="predicted"/>